<accession>A0A176VCZ3</accession>
<dbReference type="AlphaFoldDB" id="A0A176VCZ3"/>
<dbReference type="EMBL" id="LVLJ01004011">
    <property type="protein sequence ID" value="OAE18779.1"/>
    <property type="molecule type" value="Genomic_DNA"/>
</dbReference>
<evidence type="ECO:0000313" key="2">
    <source>
        <dbReference type="Proteomes" id="UP000077202"/>
    </source>
</evidence>
<reference evidence="1" key="1">
    <citation type="submission" date="2016-03" db="EMBL/GenBank/DDBJ databases">
        <title>Mechanisms controlling the formation of the plant cell surface in tip-growing cells are functionally conserved among land plants.</title>
        <authorList>
            <person name="Honkanen S."/>
            <person name="Jones V.A."/>
            <person name="Morieri G."/>
            <person name="Champion C."/>
            <person name="Hetherington A.J."/>
            <person name="Kelly S."/>
            <person name="Saint-Marcoux D."/>
            <person name="Proust H."/>
            <person name="Prescott H."/>
            <person name="Dolan L."/>
        </authorList>
    </citation>
    <scope>NUCLEOTIDE SEQUENCE [LARGE SCALE GENOMIC DNA]</scope>
    <source>
        <tissue evidence="1">Whole gametophyte</tissue>
    </source>
</reference>
<name>A0A176VCZ3_MARPO</name>
<keyword evidence="2" id="KW-1185">Reference proteome</keyword>
<dbReference type="Proteomes" id="UP000077202">
    <property type="component" value="Unassembled WGS sequence"/>
</dbReference>
<protein>
    <submittedName>
        <fullName evidence="1">Uncharacterized protein</fullName>
    </submittedName>
</protein>
<evidence type="ECO:0000313" key="1">
    <source>
        <dbReference type="EMBL" id="OAE18779.1"/>
    </source>
</evidence>
<sequence length="127" mass="14315">MSKSESLMHLDWYWVAPYARPAVASSTAKVAAMAYLVFMVSEEFEVPGKIGVEEDSDAQLERAECLLNAGELGNDEIEVAVAAIYKWRDRVPEDNLCLRLKPLLQIDSGLSEGPMQREYNVYEELNE</sequence>
<organism evidence="1 2">
    <name type="scientific">Marchantia polymorpha subsp. ruderalis</name>
    <dbReference type="NCBI Taxonomy" id="1480154"/>
    <lineage>
        <taxon>Eukaryota</taxon>
        <taxon>Viridiplantae</taxon>
        <taxon>Streptophyta</taxon>
        <taxon>Embryophyta</taxon>
        <taxon>Marchantiophyta</taxon>
        <taxon>Marchantiopsida</taxon>
        <taxon>Marchantiidae</taxon>
        <taxon>Marchantiales</taxon>
        <taxon>Marchantiaceae</taxon>
        <taxon>Marchantia</taxon>
    </lineage>
</organism>
<gene>
    <name evidence="1" type="ORF">AXG93_2396s1300</name>
</gene>
<proteinExistence type="predicted"/>
<comment type="caution">
    <text evidence="1">The sequence shown here is derived from an EMBL/GenBank/DDBJ whole genome shotgun (WGS) entry which is preliminary data.</text>
</comment>